<reference evidence="1 2" key="1">
    <citation type="submission" date="2019-05" db="EMBL/GenBank/DDBJ databases">
        <title>Another draft genome of Portunus trituberculatus and its Hox gene families provides insights of decapod evolution.</title>
        <authorList>
            <person name="Jeong J.-H."/>
            <person name="Song I."/>
            <person name="Kim S."/>
            <person name="Choi T."/>
            <person name="Kim D."/>
            <person name="Ryu S."/>
            <person name="Kim W."/>
        </authorList>
    </citation>
    <scope>NUCLEOTIDE SEQUENCE [LARGE SCALE GENOMIC DNA]</scope>
    <source>
        <tissue evidence="1">Muscle</tissue>
    </source>
</reference>
<keyword evidence="2" id="KW-1185">Reference proteome</keyword>
<evidence type="ECO:0000313" key="2">
    <source>
        <dbReference type="Proteomes" id="UP000324222"/>
    </source>
</evidence>
<dbReference type="EMBL" id="VSRR010119524">
    <property type="protein sequence ID" value="MPC99713.1"/>
    <property type="molecule type" value="Genomic_DNA"/>
</dbReference>
<dbReference type="Proteomes" id="UP000324222">
    <property type="component" value="Unassembled WGS sequence"/>
</dbReference>
<proteinExistence type="predicted"/>
<organism evidence="1 2">
    <name type="scientific">Portunus trituberculatus</name>
    <name type="common">Swimming crab</name>
    <name type="synonym">Neptunus trituberculatus</name>
    <dbReference type="NCBI Taxonomy" id="210409"/>
    <lineage>
        <taxon>Eukaryota</taxon>
        <taxon>Metazoa</taxon>
        <taxon>Ecdysozoa</taxon>
        <taxon>Arthropoda</taxon>
        <taxon>Crustacea</taxon>
        <taxon>Multicrustacea</taxon>
        <taxon>Malacostraca</taxon>
        <taxon>Eumalacostraca</taxon>
        <taxon>Eucarida</taxon>
        <taxon>Decapoda</taxon>
        <taxon>Pleocyemata</taxon>
        <taxon>Brachyura</taxon>
        <taxon>Eubrachyura</taxon>
        <taxon>Portunoidea</taxon>
        <taxon>Portunidae</taxon>
        <taxon>Portuninae</taxon>
        <taxon>Portunus</taxon>
    </lineage>
</organism>
<gene>
    <name evidence="1" type="ORF">E2C01_095143</name>
</gene>
<sequence>MQSDGRVKDVWKKTCRRRRRGKCSSPSYIKMIKTKAGVVSLNTHLKRRKAQVTHYWLLLPYLQRKMTM</sequence>
<evidence type="ECO:0000313" key="1">
    <source>
        <dbReference type="EMBL" id="MPC99713.1"/>
    </source>
</evidence>
<comment type="caution">
    <text evidence="1">The sequence shown here is derived from an EMBL/GenBank/DDBJ whole genome shotgun (WGS) entry which is preliminary data.</text>
</comment>
<name>A0A5B7JZ81_PORTR</name>
<dbReference type="AlphaFoldDB" id="A0A5B7JZ81"/>
<accession>A0A5B7JZ81</accession>
<protein>
    <submittedName>
        <fullName evidence="1">Uncharacterized protein</fullName>
    </submittedName>
</protein>